<dbReference type="STRING" id="216432.CA2559_02875"/>
<dbReference type="PANTHER" id="PTHR12526:SF595">
    <property type="entry name" value="BLL5217 PROTEIN"/>
    <property type="match status" value="1"/>
</dbReference>
<proteinExistence type="predicted"/>
<dbReference type="Pfam" id="PF00534">
    <property type="entry name" value="Glycos_transf_1"/>
    <property type="match status" value="1"/>
</dbReference>
<dbReference type="Proteomes" id="UP000002297">
    <property type="component" value="Chromosome"/>
</dbReference>
<dbReference type="InterPro" id="IPR001296">
    <property type="entry name" value="Glyco_trans_1"/>
</dbReference>
<protein>
    <submittedName>
        <fullName evidence="2">Glycosyltransferase</fullName>
    </submittedName>
</protein>
<dbReference type="OrthoDB" id="9801573at2"/>
<evidence type="ECO:0000313" key="2">
    <source>
        <dbReference type="EMBL" id="EAP87664.1"/>
    </source>
</evidence>
<organism evidence="2 3">
    <name type="scientific">Croceibacter atlanticus (strain ATCC BAA-628 / JCM 21780 / CIP 108009 / IAM 15332 / KCTC 12090 / HTCC2559)</name>
    <dbReference type="NCBI Taxonomy" id="216432"/>
    <lineage>
        <taxon>Bacteria</taxon>
        <taxon>Pseudomonadati</taxon>
        <taxon>Bacteroidota</taxon>
        <taxon>Flavobacteriia</taxon>
        <taxon>Flavobacteriales</taxon>
        <taxon>Flavobacteriaceae</taxon>
        <taxon>Croceibacter</taxon>
    </lineage>
</organism>
<dbReference type="GO" id="GO:0016757">
    <property type="term" value="F:glycosyltransferase activity"/>
    <property type="evidence" value="ECO:0007669"/>
    <property type="project" value="InterPro"/>
</dbReference>
<gene>
    <name evidence="2" type="ordered locus">CA2559_02875</name>
</gene>
<dbReference type="AlphaFoldDB" id="A3U5Z7"/>
<accession>A3U5Z7</accession>
<evidence type="ECO:0000313" key="3">
    <source>
        <dbReference type="Proteomes" id="UP000002297"/>
    </source>
</evidence>
<sequence>MNILIECRYAIIPTKTYGGIERVIWCLGKELSNLGHQVYFLVDKTSVCNFATVIPYDASKSIESHIPEFIDVIHFNRTPTFKVKKPYVVTIHTNPPESENLSKNTIFISKNHAKRYGSEAFVYNGIDWSDYPKPNLESTRNGFHFLGKSAWKLKNVFGAAKIALAANEKLHVLGGKRFTFRNFKRGLVYMLSPKVIFHGMVNNQKKIEVAESSKALVFPVIWNEPFGLAIIESLYAGCAVFGTKVGALEELISPEVGVTSNSYEDLIFAAKSFNYNPKACYDYAVKNFNAKVMALGYIAYYNTVLAGDTVNPEPPKFVSEYNTVPKIV</sequence>
<dbReference type="KEGG" id="cat:CA2559_02875"/>
<dbReference type="PANTHER" id="PTHR12526">
    <property type="entry name" value="GLYCOSYLTRANSFERASE"/>
    <property type="match status" value="1"/>
</dbReference>
<keyword evidence="2" id="KW-0808">Transferase</keyword>
<reference evidence="2 3" key="1">
    <citation type="journal article" date="2010" name="J. Bacteriol.">
        <title>The complete genome sequence of Croceibacter atlanticus HTCC2559T.</title>
        <authorList>
            <person name="Oh H.M."/>
            <person name="Kang I."/>
            <person name="Ferriera S."/>
            <person name="Giovannoni S.J."/>
            <person name="Cho J.C."/>
        </authorList>
    </citation>
    <scope>NUCLEOTIDE SEQUENCE [LARGE SCALE GENOMIC DNA]</scope>
    <source>
        <strain evidence="3">ATCC BAA-628 / HTCC2559 / KCTC 12090</strain>
    </source>
</reference>
<evidence type="ECO:0000259" key="1">
    <source>
        <dbReference type="Pfam" id="PF00534"/>
    </source>
</evidence>
<keyword evidence="3" id="KW-1185">Reference proteome</keyword>
<name>A3U5Z7_CROAH</name>
<dbReference type="GeneID" id="89452368"/>
<dbReference type="eggNOG" id="COG0438">
    <property type="taxonomic scope" value="Bacteria"/>
</dbReference>
<dbReference type="SUPFAM" id="SSF53756">
    <property type="entry name" value="UDP-Glycosyltransferase/glycogen phosphorylase"/>
    <property type="match status" value="1"/>
</dbReference>
<dbReference type="HOGENOM" id="CLU_042257_1_0_10"/>
<dbReference type="RefSeq" id="WP_013186341.1">
    <property type="nucleotide sequence ID" value="NC_014230.1"/>
</dbReference>
<dbReference type="CAZy" id="GT4">
    <property type="family name" value="Glycosyltransferase Family 4"/>
</dbReference>
<dbReference type="EMBL" id="CP002046">
    <property type="protein sequence ID" value="EAP87664.1"/>
    <property type="molecule type" value="Genomic_DNA"/>
</dbReference>
<feature type="domain" description="Glycosyl transferase family 1" evidence="1">
    <location>
        <begin position="164"/>
        <end position="259"/>
    </location>
</feature>
<dbReference type="Gene3D" id="3.40.50.2000">
    <property type="entry name" value="Glycogen Phosphorylase B"/>
    <property type="match status" value="2"/>
</dbReference>